<accession>A0ABS3QCB7</accession>
<dbReference type="InterPro" id="IPR017946">
    <property type="entry name" value="PLC-like_Pdiesterase_TIM-brl"/>
</dbReference>
<dbReference type="PANTHER" id="PTHR46211:SF14">
    <property type="entry name" value="GLYCEROPHOSPHODIESTER PHOSPHODIESTERASE"/>
    <property type="match status" value="1"/>
</dbReference>
<proteinExistence type="predicted"/>
<feature type="chain" id="PRO_5047526397" description="GP-PDE domain-containing protein" evidence="1">
    <location>
        <begin position="25"/>
        <end position="298"/>
    </location>
</feature>
<name>A0ABS3QCB7_9BACT</name>
<feature type="signal peptide" evidence="1">
    <location>
        <begin position="1"/>
        <end position="24"/>
    </location>
</feature>
<evidence type="ECO:0000259" key="2">
    <source>
        <dbReference type="PROSITE" id="PS51704"/>
    </source>
</evidence>
<dbReference type="Pfam" id="PF03009">
    <property type="entry name" value="GDPD"/>
    <property type="match status" value="1"/>
</dbReference>
<protein>
    <recommendedName>
        <fullName evidence="2">GP-PDE domain-containing protein</fullName>
    </recommendedName>
</protein>
<dbReference type="SUPFAM" id="SSF51695">
    <property type="entry name" value="PLC-like phosphodiesterases"/>
    <property type="match status" value="1"/>
</dbReference>
<dbReference type="Gene3D" id="3.20.20.190">
    <property type="entry name" value="Phosphatidylinositol (PI) phosphodiesterase"/>
    <property type="match status" value="1"/>
</dbReference>
<dbReference type="RefSeq" id="WP_208174531.1">
    <property type="nucleotide sequence ID" value="NZ_JAGETZ010000003.1"/>
</dbReference>
<sequence>MRKPTLLAGAAMALCALFQLTACTATKPVANPKLVVLGHAGSGFFTPISPFNFRPPSSWRGIRHALRIGADGVEMDLQLSQDSVVMLYHDPQLENSSNGHGCISQHPAAELTQLRYHGGWPYDWFQKERPVTFDTVLARLSRRPTFPFVHLDLHEDDPCRPPGHQHDRTPLLIRQIARSLDRYHVPPGQVLLITQEAPTVLLARKLLPAGVRIGLEIASDEFAFGLKVARTEKVHTVVLDADRVTPDQAAQAHAAGLKVVVFGGRSGKDIRRVLATQPDEIEVDNVKRLLILQGRRKG</sequence>
<keyword evidence="1" id="KW-0732">Signal</keyword>
<evidence type="ECO:0000313" key="3">
    <source>
        <dbReference type="EMBL" id="MBO2008897.1"/>
    </source>
</evidence>
<gene>
    <name evidence="3" type="ORF">J4E00_07525</name>
</gene>
<dbReference type="EMBL" id="JAGETZ010000003">
    <property type="protein sequence ID" value="MBO2008897.1"/>
    <property type="molecule type" value="Genomic_DNA"/>
</dbReference>
<keyword evidence="4" id="KW-1185">Reference proteome</keyword>
<evidence type="ECO:0000313" key="4">
    <source>
        <dbReference type="Proteomes" id="UP000664369"/>
    </source>
</evidence>
<feature type="domain" description="GP-PDE" evidence="2">
    <location>
        <begin position="34"/>
        <end position="298"/>
    </location>
</feature>
<organism evidence="3 4">
    <name type="scientific">Hymenobacter negativus</name>
    <dbReference type="NCBI Taxonomy" id="2795026"/>
    <lineage>
        <taxon>Bacteria</taxon>
        <taxon>Pseudomonadati</taxon>
        <taxon>Bacteroidota</taxon>
        <taxon>Cytophagia</taxon>
        <taxon>Cytophagales</taxon>
        <taxon>Hymenobacteraceae</taxon>
        <taxon>Hymenobacter</taxon>
    </lineage>
</organism>
<comment type="caution">
    <text evidence="3">The sequence shown here is derived from an EMBL/GenBank/DDBJ whole genome shotgun (WGS) entry which is preliminary data.</text>
</comment>
<dbReference type="InterPro" id="IPR030395">
    <property type="entry name" value="GP_PDE_dom"/>
</dbReference>
<reference evidence="3 4" key="1">
    <citation type="submission" date="2021-03" db="EMBL/GenBank/DDBJ databases">
        <authorList>
            <person name="Kim M.K."/>
        </authorList>
    </citation>
    <scope>NUCLEOTIDE SEQUENCE [LARGE SCALE GENOMIC DNA]</scope>
    <source>
        <strain evidence="3 4">BT442</strain>
    </source>
</reference>
<dbReference type="PROSITE" id="PS51704">
    <property type="entry name" value="GP_PDE"/>
    <property type="match status" value="1"/>
</dbReference>
<evidence type="ECO:0000256" key="1">
    <source>
        <dbReference type="SAM" id="SignalP"/>
    </source>
</evidence>
<dbReference type="Proteomes" id="UP000664369">
    <property type="component" value="Unassembled WGS sequence"/>
</dbReference>
<dbReference type="PANTHER" id="PTHR46211">
    <property type="entry name" value="GLYCEROPHOSPHORYL DIESTER PHOSPHODIESTERASE"/>
    <property type="match status" value="1"/>
</dbReference>